<dbReference type="Proteomes" id="UP001589734">
    <property type="component" value="Unassembled WGS sequence"/>
</dbReference>
<feature type="domain" description="DUF2147" evidence="2">
    <location>
        <begin position="32"/>
        <end position="146"/>
    </location>
</feature>
<dbReference type="PANTHER" id="PTHR36919">
    <property type="entry name" value="BLR1215 PROTEIN"/>
    <property type="match status" value="1"/>
</dbReference>
<keyword evidence="1" id="KW-0732">Signal</keyword>
<dbReference type="InterPro" id="IPR019223">
    <property type="entry name" value="DUF2147"/>
</dbReference>
<protein>
    <submittedName>
        <fullName evidence="3">DUF2147 domain-containing protein</fullName>
    </submittedName>
</protein>
<evidence type="ECO:0000259" key="2">
    <source>
        <dbReference type="Pfam" id="PF09917"/>
    </source>
</evidence>
<organism evidence="3 4">
    <name type="scientific">Flavobacterium procerum</name>
    <dbReference type="NCBI Taxonomy" id="1455569"/>
    <lineage>
        <taxon>Bacteria</taxon>
        <taxon>Pseudomonadati</taxon>
        <taxon>Bacteroidota</taxon>
        <taxon>Flavobacteriia</taxon>
        <taxon>Flavobacteriales</taxon>
        <taxon>Flavobacteriaceae</taxon>
        <taxon>Flavobacterium</taxon>
    </lineage>
</organism>
<dbReference type="Gene3D" id="2.40.128.520">
    <property type="match status" value="1"/>
</dbReference>
<evidence type="ECO:0000313" key="4">
    <source>
        <dbReference type="Proteomes" id="UP001589734"/>
    </source>
</evidence>
<dbReference type="EMBL" id="JBHLYW010000022">
    <property type="protein sequence ID" value="MFC0079571.1"/>
    <property type="molecule type" value="Genomic_DNA"/>
</dbReference>
<evidence type="ECO:0000256" key="1">
    <source>
        <dbReference type="SAM" id="SignalP"/>
    </source>
</evidence>
<evidence type="ECO:0000313" key="3">
    <source>
        <dbReference type="EMBL" id="MFC0079571.1"/>
    </source>
</evidence>
<feature type="signal peptide" evidence="1">
    <location>
        <begin position="1"/>
        <end position="23"/>
    </location>
</feature>
<reference evidence="3 4" key="1">
    <citation type="submission" date="2024-09" db="EMBL/GenBank/DDBJ databases">
        <authorList>
            <person name="Sun Q."/>
            <person name="Mori K."/>
        </authorList>
    </citation>
    <scope>NUCLEOTIDE SEQUENCE [LARGE SCALE GENOMIC DNA]</scope>
    <source>
        <strain evidence="3 4">CGMCC 1.12926</strain>
    </source>
</reference>
<feature type="chain" id="PRO_5047538227" evidence="1">
    <location>
        <begin position="24"/>
        <end position="149"/>
    </location>
</feature>
<dbReference type="Pfam" id="PF09917">
    <property type="entry name" value="DUF2147"/>
    <property type="match status" value="1"/>
</dbReference>
<accession>A0ABV6BY86</accession>
<name>A0ABV6BY86_9FLAO</name>
<keyword evidence="4" id="KW-1185">Reference proteome</keyword>
<sequence length="149" mass="16944">MKMMKTIKILFILLFAVSSKMQAQVNEKSVIGVWESDKKDVRMEFFKDGANYAAKLLWGNLVVEKDGITSKKDSKNPDVKLRARNILGIVSLTGLEWNGKEYINGKIYDPPSGDTYICKAWIEDGKLHLRGYLGISLLGKTVTWHRYKS</sequence>
<proteinExistence type="predicted"/>
<dbReference type="PANTHER" id="PTHR36919:SF2">
    <property type="entry name" value="BLL6627 PROTEIN"/>
    <property type="match status" value="1"/>
</dbReference>
<gene>
    <name evidence="3" type="ORF">ACFFLS_21170</name>
</gene>
<comment type="caution">
    <text evidence="3">The sequence shown here is derived from an EMBL/GenBank/DDBJ whole genome shotgun (WGS) entry which is preliminary data.</text>
</comment>